<dbReference type="EMBL" id="FNOU01000010">
    <property type="protein sequence ID" value="SDX89018.1"/>
    <property type="molecule type" value="Genomic_DNA"/>
</dbReference>
<dbReference type="InterPro" id="IPR011991">
    <property type="entry name" value="ArsR-like_HTH"/>
</dbReference>
<keyword evidence="1" id="KW-0805">Transcription regulation</keyword>
<evidence type="ECO:0000259" key="4">
    <source>
        <dbReference type="SMART" id="SM00347"/>
    </source>
</evidence>
<evidence type="ECO:0000256" key="2">
    <source>
        <dbReference type="ARBA" id="ARBA00023125"/>
    </source>
</evidence>
<dbReference type="PANTHER" id="PTHR35790:SF4">
    <property type="entry name" value="HTH-TYPE TRANSCRIPTIONAL REGULATOR PCHR"/>
    <property type="match status" value="1"/>
</dbReference>
<keyword evidence="6" id="KW-1185">Reference proteome</keyword>
<dbReference type="InterPro" id="IPR000835">
    <property type="entry name" value="HTH_MarR-typ"/>
</dbReference>
<keyword evidence="2" id="KW-0238">DNA-binding</keyword>
<dbReference type="SMART" id="SM00347">
    <property type="entry name" value="HTH_MARR"/>
    <property type="match status" value="1"/>
</dbReference>
<evidence type="ECO:0000256" key="3">
    <source>
        <dbReference type="ARBA" id="ARBA00023163"/>
    </source>
</evidence>
<dbReference type="SUPFAM" id="SSF46785">
    <property type="entry name" value="Winged helix' DNA-binding domain"/>
    <property type="match status" value="1"/>
</dbReference>
<dbReference type="CDD" id="cd00090">
    <property type="entry name" value="HTH_ARSR"/>
    <property type="match status" value="1"/>
</dbReference>
<dbReference type="Gene3D" id="1.10.10.10">
    <property type="entry name" value="Winged helix-like DNA-binding domain superfamily/Winged helix DNA-binding domain"/>
    <property type="match status" value="1"/>
</dbReference>
<evidence type="ECO:0000256" key="1">
    <source>
        <dbReference type="ARBA" id="ARBA00023015"/>
    </source>
</evidence>
<organism evidence="5 6">
    <name type="scientific">Eubacterium barkeri</name>
    <name type="common">Clostridium barkeri</name>
    <dbReference type="NCBI Taxonomy" id="1528"/>
    <lineage>
        <taxon>Bacteria</taxon>
        <taxon>Bacillati</taxon>
        <taxon>Bacillota</taxon>
        <taxon>Clostridia</taxon>
        <taxon>Eubacteriales</taxon>
        <taxon>Eubacteriaceae</taxon>
        <taxon>Eubacterium</taxon>
    </lineage>
</organism>
<gene>
    <name evidence="5" type="ORF">SAMN04488579_11016</name>
</gene>
<proteinExistence type="predicted"/>
<dbReference type="Proteomes" id="UP000199652">
    <property type="component" value="Unassembled WGS sequence"/>
</dbReference>
<dbReference type="Pfam" id="PF01047">
    <property type="entry name" value="MarR"/>
    <property type="match status" value="1"/>
</dbReference>
<dbReference type="OrthoDB" id="9806976at2"/>
<accession>A0A1H3FF50</accession>
<feature type="domain" description="HTH marR-type" evidence="4">
    <location>
        <begin position="47"/>
        <end position="147"/>
    </location>
</feature>
<dbReference type="AlphaFoldDB" id="A0A1H3FF50"/>
<evidence type="ECO:0000313" key="6">
    <source>
        <dbReference type="Proteomes" id="UP000199652"/>
    </source>
</evidence>
<protein>
    <submittedName>
        <fullName evidence="5">MarR family protein</fullName>
    </submittedName>
</protein>
<keyword evidence="3" id="KW-0804">Transcription</keyword>
<evidence type="ECO:0000313" key="5">
    <source>
        <dbReference type="EMBL" id="SDX89018.1"/>
    </source>
</evidence>
<dbReference type="GO" id="GO:0003677">
    <property type="term" value="F:DNA binding"/>
    <property type="evidence" value="ECO:0007669"/>
    <property type="project" value="UniProtKB-KW"/>
</dbReference>
<dbReference type="InterPro" id="IPR036388">
    <property type="entry name" value="WH-like_DNA-bd_sf"/>
</dbReference>
<dbReference type="InterPro" id="IPR052067">
    <property type="entry name" value="Metal_resp_HTH_trans_reg"/>
</dbReference>
<dbReference type="PANTHER" id="PTHR35790">
    <property type="entry name" value="HTH-TYPE TRANSCRIPTIONAL REGULATOR PCHR"/>
    <property type="match status" value="1"/>
</dbReference>
<dbReference type="RefSeq" id="WP_090245019.1">
    <property type="nucleotide sequence ID" value="NZ_FNOU01000010.1"/>
</dbReference>
<dbReference type="STRING" id="1528.SAMN04488579_11016"/>
<name>A0A1H3FF50_EUBBA</name>
<dbReference type="GO" id="GO:0003700">
    <property type="term" value="F:DNA-binding transcription factor activity"/>
    <property type="evidence" value="ECO:0007669"/>
    <property type="project" value="InterPro"/>
</dbReference>
<sequence>MKKEKKKSKSKKSKEKPVVIVPETVVLRNNFTDCALKLATLMEMPLRFDGDIYLYPTEAKTLEALADAGSLNLTDLSKKMGVSKSAVSKTVAKLLDKHLVDKSTLGRAIQLKVTDRGQTFLNQLDSLWAERFIAFDTKLADLSEKEKQVFNKVVLELYEYLQ</sequence>
<reference evidence="6" key="1">
    <citation type="submission" date="2016-10" db="EMBL/GenBank/DDBJ databases">
        <authorList>
            <person name="Varghese N."/>
            <person name="Submissions S."/>
        </authorList>
    </citation>
    <scope>NUCLEOTIDE SEQUENCE [LARGE SCALE GENOMIC DNA]</scope>
    <source>
        <strain evidence="6">VPI 5359</strain>
    </source>
</reference>
<dbReference type="InterPro" id="IPR036390">
    <property type="entry name" value="WH_DNA-bd_sf"/>
</dbReference>